<organism evidence="3 4">
    <name type="scientific">Rhizobium oryzicola</name>
    <dbReference type="NCBI Taxonomy" id="1232668"/>
    <lineage>
        <taxon>Bacteria</taxon>
        <taxon>Pseudomonadati</taxon>
        <taxon>Pseudomonadota</taxon>
        <taxon>Alphaproteobacteria</taxon>
        <taxon>Hyphomicrobiales</taxon>
        <taxon>Rhizobiaceae</taxon>
        <taxon>Rhizobium/Agrobacterium group</taxon>
        <taxon>Rhizobium</taxon>
    </lineage>
</organism>
<gene>
    <name evidence="3" type="ORF">Q2T52_00915</name>
</gene>
<keyword evidence="1" id="KW-0472">Membrane</keyword>
<evidence type="ECO:0000313" key="4">
    <source>
        <dbReference type="Proteomes" id="UP001169006"/>
    </source>
</evidence>
<sequence length="201" mass="21622">MMDKPHHAAGRLSGILIPLRRFWRDRSGIGGVEFAIIAPILIALYISCFELTLGISVAKRATKAAGSVADLVTQQPSVNKAYLATMVDVSKAIFVPYNTDASNISLRVTGVTIDANANPTVAWSWDKTGARPYGVGTPVSGVPADMKVANSFLIRTELSVPHELLLLLPGGVLSSQTKSITISRSYFFRQRVGDKIDCSDC</sequence>
<dbReference type="RefSeq" id="WP_302074808.1">
    <property type="nucleotide sequence ID" value="NZ_JAUKWQ010000001.1"/>
</dbReference>
<reference evidence="3" key="2">
    <citation type="submission" date="2023-07" db="EMBL/GenBank/DDBJ databases">
        <authorList>
            <person name="Sun H."/>
        </authorList>
    </citation>
    <scope>NUCLEOTIDE SEQUENCE</scope>
    <source>
        <strain evidence="3">05753</strain>
    </source>
</reference>
<proteinExistence type="predicted"/>
<dbReference type="Pfam" id="PF07811">
    <property type="entry name" value="TadE"/>
    <property type="match status" value="1"/>
</dbReference>
<feature type="transmembrane region" description="Helical" evidence="1">
    <location>
        <begin position="34"/>
        <end position="53"/>
    </location>
</feature>
<keyword evidence="1" id="KW-1133">Transmembrane helix</keyword>
<dbReference type="Proteomes" id="UP001169006">
    <property type="component" value="Unassembled WGS sequence"/>
</dbReference>
<evidence type="ECO:0000259" key="2">
    <source>
        <dbReference type="Pfam" id="PF07811"/>
    </source>
</evidence>
<comment type="caution">
    <text evidence="3">The sequence shown here is derived from an EMBL/GenBank/DDBJ whole genome shotgun (WGS) entry which is preliminary data.</text>
</comment>
<protein>
    <submittedName>
        <fullName evidence="3">Pilus assembly protein</fullName>
    </submittedName>
</protein>
<keyword evidence="1" id="KW-0812">Transmembrane</keyword>
<accession>A0ABT8SQ82</accession>
<dbReference type="EMBL" id="JAUKWQ010000001">
    <property type="protein sequence ID" value="MDO1580646.1"/>
    <property type="molecule type" value="Genomic_DNA"/>
</dbReference>
<feature type="domain" description="TadE-like" evidence="2">
    <location>
        <begin position="32"/>
        <end position="68"/>
    </location>
</feature>
<evidence type="ECO:0000313" key="3">
    <source>
        <dbReference type="EMBL" id="MDO1580646.1"/>
    </source>
</evidence>
<dbReference type="InterPro" id="IPR012495">
    <property type="entry name" value="TadE-like_dom"/>
</dbReference>
<evidence type="ECO:0000256" key="1">
    <source>
        <dbReference type="SAM" id="Phobius"/>
    </source>
</evidence>
<name>A0ABT8SQ82_9HYPH</name>
<keyword evidence="4" id="KW-1185">Reference proteome</keyword>
<reference evidence="3" key="1">
    <citation type="journal article" date="2015" name="Int. J. Syst. Evol. Microbiol.">
        <title>Rhizobium oryzicola sp. nov., potential plant-growth-promoting endophytic bacteria isolated from rice roots.</title>
        <authorList>
            <person name="Zhang X.X."/>
            <person name="Gao J.S."/>
            <person name="Cao Y.H."/>
            <person name="Sheirdil R.A."/>
            <person name="Wang X.C."/>
            <person name="Zhang L."/>
        </authorList>
    </citation>
    <scope>NUCLEOTIDE SEQUENCE</scope>
    <source>
        <strain evidence="3">05753</strain>
    </source>
</reference>